<dbReference type="InterPro" id="IPR025592">
    <property type="entry name" value="DUF4347"/>
</dbReference>
<proteinExistence type="predicted"/>
<name>U3UAS9_9BURK</name>
<reference evidence="2 3" key="1">
    <citation type="submission" date="2011-09" db="EMBL/GenBank/DDBJ databases">
        <authorList>
            <person name="Carlier A."/>
        </authorList>
    </citation>
    <scope>NUCLEOTIDE SEQUENCE [LARGE SCALE GENOMIC DNA]</scope>
    <source>
        <strain evidence="2 3">UZHbot1</strain>
    </source>
</reference>
<dbReference type="AlphaFoldDB" id="U3UAS9"/>
<reference evidence="2 3" key="2">
    <citation type="submission" date="2011-10" db="EMBL/GenBank/DDBJ databases">
        <title>Draft genome sequence of Candidatus Burkholderia kirkii.</title>
        <authorList>
            <person name="Carlier A.L."/>
            <person name="Eberl L."/>
        </authorList>
    </citation>
    <scope>NUCLEOTIDE SEQUENCE [LARGE SCALE GENOMIC DNA]</scope>
    <source>
        <strain evidence="2 3">UZHbot1</strain>
    </source>
</reference>
<gene>
    <name evidence="2" type="ORF">BKIR_c195_2469</name>
</gene>
<dbReference type="Pfam" id="PF14252">
    <property type="entry name" value="DUF4347"/>
    <property type="match status" value="1"/>
</dbReference>
<evidence type="ECO:0000259" key="1">
    <source>
        <dbReference type="Pfam" id="PF14252"/>
    </source>
</evidence>
<organism evidence="2 3">
    <name type="scientific">Candidatus Paraburkholderia kirkii UZHbot1</name>
    <dbReference type="NCBI Taxonomy" id="1055526"/>
    <lineage>
        <taxon>Bacteria</taxon>
        <taxon>Pseudomonadati</taxon>
        <taxon>Pseudomonadota</taxon>
        <taxon>Betaproteobacteria</taxon>
        <taxon>Burkholderiales</taxon>
        <taxon>Burkholderiaceae</taxon>
        <taxon>Paraburkholderia</taxon>
    </lineage>
</organism>
<dbReference type="BioCyc" id="CBUR1055526:G10QW-321-MONOMER"/>
<comment type="caution">
    <text evidence="2">The sequence shown here is derived from an EMBL/GenBank/DDBJ whole genome shotgun (WGS) entry which is preliminary data.</text>
</comment>
<protein>
    <submittedName>
        <fullName evidence="2">WGS project CAFE00000000 data, contig bkir_c195</fullName>
    </submittedName>
</protein>
<sequence length="208" mass="21796">MKLLTKIFLLSALLILGEIVYPVPLAAAALIYDATDPDLVRQTSGISGTTGIQNVAGAAQAVPNGSSVVILAGHGESGVLGLGSGASGSYHKGKDLMYDKLQDVKADLDLINQRLGPDSIVILSGCNTGKDPHGKTLLQQMSLILTKATIFANKECVGLTRDLKKGSVCTAEGNKYWQQSSILAAQKSVVAQANRDQFKRMNAASCVP</sequence>
<dbReference type="HOGENOM" id="CLU_1318960_0_0_4"/>
<feature type="domain" description="DUF4347" evidence="1">
    <location>
        <begin position="50"/>
        <end position="159"/>
    </location>
</feature>
<accession>U3UAS9</accession>
<dbReference type="Proteomes" id="UP000003511">
    <property type="component" value="Unassembled WGS sequence"/>
</dbReference>
<evidence type="ECO:0000313" key="2">
    <source>
        <dbReference type="EMBL" id="CCD37599.1"/>
    </source>
</evidence>
<dbReference type="EMBL" id="CAFE01000112">
    <property type="protein sequence ID" value="CCD37599.1"/>
    <property type="molecule type" value="Genomic_DNA"/>
</dbReference>
<evidence type="ECO:0000313" key="3">
    <source>
        <dbReference type="Proteomes" id="UP000003511"/>
    </source>
</evidence>
<keyword evidence="3" id="KW-1185">Reference proteome</keyword>